<organism evidence="2 3">
    <name type="scientific">Necator americanus</name>
    <name type="common">Human hookworm</name>
    <dbReference type="NCBI Taxonomy" id="51031"/>
    <lineage>
        <taxon>Eukaryota</taxon>
        <taxon>Metazoa</taxon>
        <taxon>Ecdysozoa</taxon>
        <taxon>Nematoda</taxon>
        <taxon>Chromadorea</taxon>
        <taxon>Rhabditida</taxon>
        <taxon>Rhabditina</taxon>
        <taxon>Rhabditomorpha</taxon>
        <taxon>Strongyloidea</taxon>
        <taxon>Ancylostomatidae</taxon>
        <taxon>Bunostominae</taxon>
        <taxon>Necator</taxon>
    </lineage>
</organism>
<evidence type="ECO:0000313" key="3">
    <source>
        <dbReference type="Proteomes" id="UP001303046"/>
    </source>
</evidence>
<name>A0ABR1CGE7_NECAM</name>
<sequence length="76" mass="8815">MVSNRSIHNQHQSQQTIPTNSSSLQFARKNQKHVNYRSKGFRLLECSQSTKCQMVKAFALSLPPFFNICWYCNGTF</sequence>
<evidence type="ECO:0000256" key="1">
    <source>
        <dbReference type="SAM" id="MobiDB-lite"/>
    </source>
</evidence>
<keyword evidence="3" id="KW-1185">Reference proteome</keyword>
<dbReference type="Proteomes" id="UP001303046">
    <property type="component" value="Unassembled WGS sequence"/>
</dbReference>
<protein>
    <submittedName>
        <fullName evidence="2">Uncharacterized protein</fullName>
    </submittedName>
</protein>
<gene>
    <name evidence="2" type="primary">Necator_chrII.g7229</name>
    <name evidence="2" type="ORF">RB195_019436</name>
</gene>
<comment type="caution">
    <text evidence="2">The sequence shown here is derived from an EMBL/GenBank/DDBJ whole genome shotgun (WGS) entry which is preliminary data.</text>
</comment>
<feature type="region of interest" description="Disordered" evidence="1">
    <location>
        <begin position="1"/>
        <end position="23"/>
    </location>
</feature>
<reference evidence="2 3" key="1">
    <citation type="submission" date="2023-08" db="EMBL/GenBank/DDBJ databases">
        <title>A Necator americanus chromosomal reference genome.</title>
        <authorList>
            <person name="Ilik V."/>
            <person name="Petrzelkova K.J."/>
            <person name="Pardy F."/>
            <person name="Fuh T."/>
            <person name="Niatou-Singa F.S."/>
            <person name="Gouil Q."/>
            <person name="Baker L."/>
            <person name="Ritchie M.E."/>
            <person name="Jex A.R."/>
            <person name="Gazzola D."/>
            <person name="Li H."/>
            <person name="Toshio Fujiwara R."/>
            <person name="Zhan B."/>
            <person name="Aroian R.V."/>
            <person name="Pafco B."/>
            <person name="Schwarz E.M."/>
        </authorList>
    </citation>
    <scope>NUCLEOTIDE SEQUENCE [LARGE SCALE GENOMIC DNA]</scope>
    <source>
        <strain evidence="2 3">Aroian</strain>
        <tissue evidence="2">Whole animal</tissue>
    </source>
</reference>
<dbReference type="EMBL" id="JAVFWL010000002">
    <property type="protein sequence ID" value="KAK6736733.1"/>
    <property type="molecule type" value="Genomic_DNA"/>
</dbReference>
<accession>A0ABR1CGE7</accession>
<proteinExistence type="predicted"/>
<evidence type="ECO:0000313" key="2">
    <source>
        <dbReference type="EMBL" id="KAK6736733.1"/>
    </source>
</evidence>